<dbReference type="InterPro" id="IPR050624">
    <property type="entry name" value="HTH-type_Tx_Regulator"/>
</dbReference>
<evidence type="ECO:0000313" key="5">
    <source>
        <dbReference type="Proteomes" id="UP000703038"/>
    </source>
</evidence>
<dbReference type="Gene3D" id="1.10.357.10">
    <property type="entry name" value="Tetracycline Repressor, domain 2"/>
    <property type="match status" value="1"/>
</dbReference>
<evidence type="ECO:0000313" key="4">
    <source>
        <dbReference type="EMBL" id="MBM7417391.1"/>
    </source>
</evidence>
<keyword evidence="5" id="KW-1185">Reference proteome</keyword>
<reference evidence="4 5" key="1">
    <citation type="submission" date="2021-01" db="EMBL/GenBank/DDBJ databases">
        <title>Genomics of switchgrass bacterial isolates.</title>
        <authorList>
            <person name="Shade A."/>
        </authorList>
    </citation>
    <scope>NUCLEOTIDE SEQUENCE [LARGE SCALE GENOMIC DNA]</scope>
    <source>
        <strain evidence="4 5">PvP111</strain>
    </source>
</reference>
<dbReference type="Pfam" id="PF00440">
    <property type="entry name" value="TetR_N"/>
    <property type="match status" value="1"/>
</dbReference>
<dbReference type="PROSITE" id="PS50977">
    <property type="entry name" value="HTH_TETR_2"/>
    <property type="match status" value="1"/>
</dbReference>
<evidence type="ECO:0000256" key="2">
    <source>
        <dbReference type="PROSITE-ProRule" id="PRU00335"/>
    </source>
</evidence>
<organism evidence="4 5">
    <name type="scientific">Rhodococcoides corynebacterioides</name>
    <dbReference type="NCBI Taxonomy" id="53972"/>
    <lineage>
        <taxon>Bacteria</taxon>
        <taxon>Bacillati</taxon>
        <taxon>Actinomycetota</taxon>
        <taxon>Actinomycetes</taxon>
        <taxon>Mycobacteriales</taxon>
        <taxon>Nocardiaceae</taxon>
        <taxon>Rhodococcoides</taxon>
    </lineage>
</organism>
<dbReference type="EMBL" id="JAFBBK010000001">
    <property type="protein sequence ID" value="MBM7417391.1"/>
    <property type="molecule type" value="Genomic_DNA"/>
</dbReference>
<dbReference type="SUPFAM" id="SSF48498">
    <property type="entry name" value="Tetracyclin repressor-like, C-terminal domain"/>
    <property type="match status" value="1"/>
</dbReference>
<dbReference type="InterPro" id="IPR036271">
    <property type="entry name" value="Tet_transcr_reg_TetR-rel_C_sf"/>
</dbReference>
<dbReference type="SUPFAM" id="SSF46689">
    <property type="entry name" value="Homeodomain-like"/>
    <property type="match status" value="1"/>
</dbReference>
<dbReference type="InterPro" id="IPR009057">
    <property type="entry name" value="Homeodomain-like_sf"/>
</dbReference>
<keyword evidence="1 2" id="KW-0238">DNA-binding</keyword>
<accession>A0ABS2L1D9</accession>
<protein>
    <submittedName>
        <fullName evidence="4">AcrR family transcriptional regulator</fullName>
    </submittedName>
</protein>
<proteinExistence type="predicted"/>
<dbReference type="InterPro" id="IPR001647">
    <property type="entry name" value="HTH_TetR"/>
</dbReference>
<feature type="domain" description="HTH tetR-type" evidence="3">
    <location>
        <begin position="7"/>
        <end position="67"/>
    </location>
</feature>
<sequence>MARLTAEDRRALLVEAALTVMARDGVAAATTRSICAEAAMPQSAFHYAFRSKAELLQRITELSVGTITADLDQRALDGKDLRDTLVAAMDLIHESIVVDAPRQMVVYELTLMDMRAPDDPGSLGRWQYSLYTQRAASLLASVAEHAEVRWTADLHALARLVATAIDGTALAWLADRDSDASRASLHVLADALVALAEPRS</sequence>
<dbReference type="Proteomes" id="UP000703038">
    <property type="component" value="Unassembled WGS sequence"/>
</dbReference>
<dbReference type="RefSeq" id="WP_204870037.1">
    <property type="nucleotide sequence ID" value="NZ_JAFBBK010000001.1"/>
</dbReference>
<gene>
    <name evidence="4" type="ORF">JOE42_004124</name>
</gene>
<name>A0ABS2L1D9_9NOCA</name>
<dbReference type="PANTHER" id="PTHR43479:SF11">
    <property type="entry name" value="ACREF_ENVCD OPERON REPRESSOR-RELATED"/>
    <property type="match status" value="1"/>
</dbReference>
<evidence type="ECO:0000259" key="3">
    <source>
        <dbReference type="PROSITE" id="PS50977"/>
    </source>
</evidence>
<evidence type="ECO:0000256" key="1">
    <source>
        <dbReference type="ARBA" id="ARBA00023125"/>
    </source>
</evidence>
<dbReference type="PANTHER" id="PTHR43479">
    <property type="entry name" value="ACREF/ENVCD OPERON REPRESSOR-RELATED"/>
    <property type="match status" value="1"/>
</dbReference>
<comment type="caution">
    <text evidence="4">The sequence shown here is derived from an EMBL/GenBank/DDBJ whole genome shotgun (WGS) entry which is preliminary data.</text>
</comment>
<feature type="DNA-binding region" description="H-T-H motif" evidence="2">
    <location>
        <begin position="30"/>
        <end position="49"/>
    </location>
</feature>